<keyword evidence="2" id="KW-0548">Nucleotidyltransferase</keyword>
<dbReference type="Gene3D" id="3.30.420.10">
    <property type="entry name" value="Ribonuclease H-like superfamily/Ribonuclease H"/>
    <property type="match status" value="1"/>
</dbReference>
<dbReference type="EMBL" id="JH159152">
    <property type="protein sequence ID" value="EGZ24070.1"/>
    <property type="molecule type" value="Genomic_DNA"/>
</dbReference>
<dbReference type="InParanoid" id="G4YRM9"/>
<reference evidence="7 8" key="1">
    <citation type="journal article" date="2006" name="Science">
        <title>Phytophthora genome sequences uncover evolutionary origins and mechanisms of pathogenesis.</title>
        <authorList>
            <person name="Tyler B.M."/>
            <person name="Tripathy S."/>
            <person name="Zhang X."/>
            <person name="Dehal P."/>
            <person name="Jiang R.H."/>
            <person name="Aerts A."/>
            <person name="Arredondo F.D."/>
            <person name="Baxter L."/>
            <person name="Bensasson D."/>
            <person name="Beynon J.L."/>
            <person name="Chapman J."/>
            <person name="Damasceno C.M."/>
            <person name="Dorrance A.E."/>
            <person name="Dou D."/>
            <person name="Dickerman A.W."/>
            <person name="Dubchak I.L."/>
            <person name="Garbelotto M."/>
            <person name="Gijzen M."/>
            <person name="Gordon S.G."/>
            <person name="Govers F."/>
            <person name="Grunwald N.J."/>
            <person name="Huang W."/>
            <person name="Ivors K.L."/>
            <person name="Jones R.W."/>
            <person name="Kamoun S."/>
            <person name="Krampis K."/>
            <person name="Lamour K.H."/>
            <person name="Lee M.K."/>
            <person name="McDonald W.H."/>
            <person name="Medina M."/>
            <person name="Meijer H.J."/>
            <person name="Nordberg E.K."/>
            <person name="Maclean D.J."/>
            <person name="Ospina-Giraldo M.D."/>
            <person name="Morris P.F."/>
            <person name="Phuntumart V."/>
            <person name="Putnam N.H."/>
            <person name="Rash S."/>
            <person name="Rose J.K."/>
            <person name="Sakihama Y."/>
            <person name="Salamov A.A."/>
            <person name="Savidor A."/>
            <person name="Scheuring C.F."/>
            <person name="Smith B.M."/>
            <person name="Sobral B.W."/>
            <person name="Terry A."/>
            <person name="Torto-Alalibo T.A."/>
            <person name="Win J."/>
            <person name="Xu Z."/>
            <person name="Zhang H."/>
            <person name="Grigoriev I.V."/>
            <person name="Rokhsar D.S."/>
            <person name="Boore J.L."/>
        </authorList>
    </citation>
    <scope>NUCLEOTIDE SEQUENCE [LARGE SCALE GENOMIC DNA]</scope>
    <source>
        <strain evidence="7 8">P6497</strain>
    </source>
</reference>
<name>G4YRM9_PHYSP</name>
<keyword evidence="3" id="KW-0378">Hydrolase</keyword>
<keyword evidence="8" id="KW-1185">Reference proteome</keyword>
<keyword evidence="1" id="KW-0808">Transferase</keyword>
<dbReference type="InterPro" id="IPR036397">
    <property type="entry name" value="RNaseH_sf"/>
</dbReference>
<dbReference type="RefSeq" id="XP_009519358.1">
    <property type="nucleotide sequence ID" value="XM_009521063.1"/>
</dbReference>
<evidence type="ECO:0000313" key="7">
    <source>
        <dbReference type="EMBL" id="EGZ24070.1"/>
    </source>
</evidence>
<feature type="compositionally biased region" description="Basic and acidic residues" evidence="5">
    <location>
        <begin position="41"/>
        <end position="56"/>
    </location>
</feature>
<dbReference type="GO" id="GO:0004190">
    <property type="term" value="F:aspartic-type endopeptidase activity"/>
    <property type="evidence" value="ECO:0007669"/>
    <property type="project" value="InterPro"/>
</dbReference>
<keyword evidence="4" id="KW-0695">RNA-directed DNA polymerase</keyword>
<dbReference type="SMR" id="G4YRM9"/>
<sequence length="1439" mass="161263">MSTRGHPCELPSQLPRLNPSIALDPALEGIYLRSRGAILEDSRRQQRQGKQTDRVRTLPRQRGRRQIEELALAYQCAKVSAAKEQEHYERLAAAKASEVRRLDQLRVREEAREEIAISDADARKLRRVAGYGKKKPRLSEADYRLILELAGSEPQRKAALRLGTTQSTVSLHLRKQGTHSERRGRNPMLTEEMIFAAARFQFVSKTASFAHTVAFIQMVYGIKPAKATVSKHLMKVAGFRLGDFRRLPRDRNSQRAIDERHRISKRRAWSIASWIPTVADEFYSEHPDHISLLLAASPAFRVLHFEIVEGSVLADVVCGFMKEMVAAYLRKFPAARRAGTRAFIMDNASMHHRSSVTDYLNGDAVANLLKIEFVLIYSPFLNPLDEVFGTVKSRLWRNRSEAGVTDESKAMLKRCLAEVLMQVTEHDVRQFYFHVDVVSENGDYRSDCPSPKNQGTIKDQSSARWKSYPNEQRGEEKRRRRRVKMAKGVKSAVPATPVKLSGTRNEASILSGSSFSAPATDLMESIDERSVSYDTAIDSSDAKEDDEAMNGIGGSRSITRDLSETFNDMPGPEPACDGDDGATEGFKASVTVGGATSKPVGTRPSLNGDTPAANKVLGRCLELMKTKSEWMQLFSPKQVYQAIWMDHGGALATPINSTSTRQVAQNTVDLLRGMGCEPQILPADAALTSWTPTTGAMALTKWRKKLREAFGVVDGGSTKLRSASEAVDPSKVPLPATPRKAATDDGVFAAKGEASPYMQDSHMVAPRSTDRSERLARETESSYGTPGTRGATGRWSSRRYDLRDDSSDSDDDLGSDCYEGDLPSEWARQARELSAPDDQSSTPKLEITRPNTPCGGFLPRKTSRTWKLLCEAFIKYCCSKFSQSAKAWYYSAKRESKDHVCDYLNRLNGYTRNAGVQFEHGDCDAKDHVKHFLVTCNDRDLEERLCPFGQDDGRHRDARSNEDSRSGYRRERHYRDEDRHERRYRDDDRRRDRRDGSPHRSRVTLIDALADVMAELNVGASVGARNEAPYAPPDVMLKRTRITSRMSANTRTTKTLITTRMGIPDMSLPLTMPSAGPQPKERSLGLITDASGTEEARPTVNEMVDASMGRVHDAGKCEALHELTKFLKSKADKKDLSPELQSLDPPTETGLVPIGLPQLAEPAVDADYLFAFTGESKRSDDLKNNERVKPTENGENRDASLVEIDIDEDDDDERDGHPTEPLITSLAQIRGPPRSLVRAVKLLPGERLWWWSSQRYDKRKRMRALANGAVDDARTRILLDTGANVSVVSASFAKRLRVREVRNHGRSLEVRNHGRSLEVRGINPGVMETRRRTLVKITLGWEQVYEFEMWIMDHSAGVDVVLGMDFIIPAGIRLDLFHGTARLPDDVMVSLLQSQSVEDDEPYGTQLSCGSTEDLYVPGREWREFRLPRQRLPRSKYDV</sequence>
<evidence type="ECO:0000256" key="5">
    <source>
        <dbReference type="SAM" id="MobiDB-lite"/>
    </source>
</evidence>
<evidence type="ECO:0000256" key="2">
    <source>
        <dbReference type="ARBA" id="ARBA00022695"/>
    </source>
</evidence>
<evidence type="ECO:0000313" key="8">
    <source>
        <dbReference type="Proteomes" id="UP000002640"/>
    </source>
</evidence>
<dbReference type="InterPro" id="IPR001969">
    <property type="entry name" value="Aspartic_peptidase_AS"/>
</dbReference>
<dbReference type="PROSITE" id="PS00141">
    <property type="entry name" value="ASP_PROTEASE"/>
    <property type="match status" value="1"/>
</dbReference>
<feature type="domain" description="Peptidase A2" evidence="6">
    <location>
        <begin position="1275"/>
        <end position="1289"/>
    </location>
</feature>
<feature type="compositionally biased region" description="Basic and acidic residues" evidence="5">
    <location>
        <begin position="952"/>
        <end position="998"/>
    </location>
</feature>
<dbReference type="GO" id="GO:0006508">
    <property type="term" value="P:proteolysis"/>
    <property type="evidence" value="ECO:0007669"/>
    <property type="project" value="InterPro"/>
</dbReference>
<dbReference type="GeneID" id="20645229"/>
<dbReference type="Pfam" id="PF13358">
    <property type="entry name" value="DDE_3"/>
    <property type="match status" value="1"/>
</dbReference>
<dbReference type="Gene3D" id="2.40.70.10">
    <property type="entry name" value="Acid Proteases"/>
    <property type="match status" value="1"/>
</dbReference>
<feature type="region of interest" description="Disordered" evidence="5">
    <location>
        <begin position="539"/>
        <end position="558"/>
    </location>
</feature>
<feature type="compositionally biased region" description="Basic and acidic residues" evidence="5">
    <location>
        <begin position="1180"/>
        <end position="1200"/>
    </location>
</feature>
<evidence type="ECO:0000256" key="4">
    <source>
        <dbReference type="ARBA" id="ARBA00022918"/>
    </source>
</evidence>
<dbReference type="GO" id="GO:0003676">
    <property type="term" value="F:nucleic acid binding"/>
    <property type="evidence" value="ECO:0007669"/>
    <property type="project" value="InterPro"/>
</dbReference>
<evidence type="ECO:0000256" key="3">
    <source>
        <dbReference type="ARBA" id="ARBA00022801"/>
    </source>
</evidence>
<feature type="compositionally biased region" description="Basic residues" evidence="5">
    <location>
        <begin position="478"/>
        <end position="487"/>
    </location>
</feature>
<dbReference type="InterPro" id="IPR038717">
    <property type="entry name" value="Tc1-like_DDE_dom"/>
</dbReference>
<evidence type="ECO:0000256" key="1">
    <source>
        <dbReference type="ARBA" id="ARBA00022679"/>
    </source>
</evidence>
<dbReference type="CDD" id="cd05483">
    <property type="entry name" value="retropepsin_like_bacteria"/>
    <property type="match status" value="1"/>
</dbReference>
<feature type="region of interest" description="Disordered" evidence="5">
    <location>
        <begin position="831"/>
        <end position="851"/>
    </location>
</feature>
<feature type="region of interest" description="Disordered" evidence="5">
    <location>
        <begin position="1180"/>
        <end position="1202"/>
    </location>
</feature>
<dbReference type="PROSITE" id="PS50175">
    <property type="entry name" value="ASP_PROT_RETROV"/>
    <property type="match status" value="1"/>
</dbReference>
<gene>
    <name evidence="7" type="ORF">PHYSODRAFT_325222</name>
</gene>
<feature type="region of interest" description="Disordered" evidence="5">
    <location>
        <begin position="720"/>
        <end position="815"/>
    </location>
</feature>
<dbReference type="Pfam" id="PF13650">
    <property type="entry name" value="Asp_protease_2"/>
    <property type="match status" value="1"/>
</dbReference>
<feature type="region of interest" description="Disordered" evidence="5">
    <location>
        <begin position="443"/>
        <end position="493"/>
    </location>
</feature>
<dbReference type="KEGG" id="psoj:PHYSODRAFT_325222"/>
<dbReference type="SUPFAM" id="SSF50630">
    <property type="entry name" value="Acid proteases"/>
    <property type="match status" value="1"/>
</dbReference>
<proteinExistence type="predicted"/>
<organism evidence="7 8">
    <name type="scientific">Phytophthora sojae (strain P6497)</name>
    <name type="common">Soybean stem and root rot agent</name>
    <name type="synonym">Phytophthora megasperma f. sp. glycines</name>
    <dbReference type="NCBI Taxonomy" id="1094619"/>
    <lineage>
        <taxon>Eukaryota</taxon>
        <taxon>Sar</taxon>
        <taxon>Stramenopiles</taxon>
        <taxon>Oomycota</taxon>
        <taxon>Peronosporomycetes</taxon>
        <taxon>Peronosporales</taxon>
        <taxon>Peronosporaceae</taxon>
        <taxon>Phytophthora</taxon>
    </lineage>
</organism>
<dbReference type="InterPro" id="IPR021109">
    <property type="entry name" value="Peptidase_aspartic_dom_sf"/>
</dbReference>
<dbReference type="GO" id="GO:0003964">
    <property type="term" value="F:RNA-directed DNA polymerase activity"/>
    <property type="evidence" value="ECO:0007669"/>
    <property type="project" value="UniProtKB-KW"/>
</dbReference>
<dbReference type="InterPro" id="IPR001995">
    <property type="entry name" value="Peptidase_A2_cat"/>
</dbReference>
<feature type="region of interest" description="Disordered" evidence="5">
    <location>
        <begin position="952"/>
        <end position="1000"/>
    </location>
</feature>
<protein>
    <recommendedName>
        <fullName evidence="6">Peptidase A2 domain-containing protein</fullName>
    </recommendedName>
</protein>
<feature type="region of interest" description="Disordered" evidence="5">
    <location>
        <begin position="41"/>
        <end position="61"/>
    </location>
</feature>
<dbReference type="InterPro" id="IPR034122">
    <property type="entry name" value="Retropepsin-like_bacterial"/>
</dbReference>
<evidence type="ECO:0000259" key="6">
    <source>
        <dbReference type="PROSITE" id="PS50175"/>
    </source>
</evidence>
<accession>G4YRM9</accession>
<feature type="compositionally biased region" description="Basic and acidic residues" evidence="5">
    <location>
        <begin position="768"/>
        <end position="780"/>
    </location>
</feature>
<dbReference type="Proteomes" id="UP000002640">
    <property type="component" value="Unassembled WGS sequence"/>
</dbReference>
<feature type="compositionally biased region" description="Polar residues" evidence="5">
    <location>
        <begin position="451"/>
        <end position="464"/>
    </location>
</feature>